<dbReference type="Proteomes" id="UP000260025">
    <property type="component" value="Unassembled WGS sequence"/>
</dbReference>
<dbReference type="Gene3D" id="2.40.50.1020">
    <property type="entry name" value="LytTr DNA-binding domain"/>
    <property type="match status" value="1"/>
</dbReference>
<dbReference type="EMBL" id="JAKTMA010000057">
    <property type="protein sequence ID" value="MCR0235277.1"/>
    <property type="molecule type" value="Genomic_DNA"/>
</dbReference>
<reference evidence="5 7" key="2">
    <citation type="submission" date="2018-08" db="EMBL/GenBank/DDBJ databases">
        <title>A genome reference for cultivated species of the human gut microbiota.</title>
        <authorList>
            <person name="Zou Y."/>
            <person name="Xue W."/>
            <person name="Luo G."/>
        </authorList>
    </citation>
    <scope>NUCLEOTIDE SEQUENCE [LARGE SCALE GENOMIC DNA]</scope>
    <source>
        <strain evidence="5 7">OF01-2LB</strain>
    </source>
</reference>
<protein>
    <submittedName>
        <fullName evidence="2">LytTR family transcriptional regulator</fullName>
    </submittedName>
</protein>
<dbReference type="EMBL" id="QVEV01000004">
    <property type="protein sequence ID" value="RGC17523.1"/>
    <property type="molecule type" value="Genomic_DNA"/>
</dbReference>
<dbReference type="Pfam" id="PF04397">
    <property type="entry name" value="LytTR"/>
    <property type="match status" value="1"/>
</dbReference>
<dbReference type="SMART" id="SM00850">
    <property type="entry name" value="LytTR"/>
    <property type="match status" value="1"/>
</dbReference>
<dbReference type="EMBL" id="JQIF01000007">
    <property type="protein sequence ID" value="KGJ54834.1"/>
    <property type="molecule type" value="Genomic_DNA"/>
</dbReference>
<accession>A0A099I9Z7</accession>
<evidence type="ECO:0000313" key="6">
    <source>
        <dbReference type="Proteomes" id="UP000030008"/>
    </source>
</evidence>
<dbReference type="EMBL" id="WWTN01000061">
    <property type="protein sequence ID" value="MZH58203.1"/>
    <property type="molecule type" value="Genomic_DNA"/>
</dbReference>
<evidence type="ECO:0000313" key="2">
    <source>
        <dbReference type="EMBL" id="KGJ54834.1"/>
    </source>
</evidence>
<dbReference type="PANTHER" id="PTHR37299">
    <property type="entry name" value="TRANSCRIPTIONAL REGULATOR-RELATED"/>
    <property type="match status" value="1"/>
</dbReference>
<dbReference type="PANTHER" id="PTHR37299:SF4">
    <property type="entry name" value="TRANSCRIPTIONAL REGULATOR"/>
    <property type="match status" value="1"/>
</dbReference>
<feature type="domain" description="HTH LytTR-type" evidence="1">
    <location>
        <begin position="49"/>
        <end position="145"/>
    </location>
</feature>
<dbReference type="Proteomes" id="UP001203972">
    <property type="component" value="Unassembled WGS sequence"/>
</dbReference>
<dbReference type="GO" id="GO:0000156">
    <property type="term" value="F:phosphorelay response regulator activity"/>
    <property type="evidence" value="ECO:0007669"/>
    <property type="project" value="InterPro"/>
</dbReference>
<reference evidence="2 6" key="1">
    <citation type="submission" date="2014-08" db="EMBL/GenBank/DDBJ databases">
        <title>Clostridium innocuum, an unnegligible vancomycin-resistant pathogen causing extra-intestinal infections.</title>
        <authorList>
            <person name="Feng Y."/>
            <person name="Chiu C.-H."/>
        </authorList>
    </citation>
    <scope>NUCLEOTIDE SEQUENCE [LARGE SCALE GENOMIC DNA]</scope>
    <source>
        <strain evidence="2 6">AN88</strain>
    </source>
</reference>
<dbReference type="Proteomes" id="UP000030008">
    <property type="component" value="Unassembled WGS sequence"/>
</dbReference>
<evidence type="ECO:0000313" key="4">
    <source>
        <dbReference type="EMBL" id="MZH58203.1"/>
    </source>
</evidence>
<dbReference type="InterPro" id="IPR007492">
    <property type="entry name" value="LytTR_DNA-bd_dom"/>
</dbReference>
<evidence type="ECO:0000259" key="1">
    <source>
        <dbReference type="PROSITE" id="PS50930"/>
    </source>
</evidence>
<sequence>MNFIIQIDNTITEDTIILRACSRNKNYIYNVILYLQKNSSRIKVYDELHNLYLITCHEIYYIENIDHKVYIYTEKDVYRCYLRFSELKKQLHNCGFCQINQSTLVNSIHIKSVRIEKDCHRSITLDNEECLIVNRRYRSFLKDQV</sequence>
<dbReference type="AlphaFoldDB" id="A0A099I9Z7"/>
<organism evidence="2 6">
    <name type="scientific">Clostridium innocuum</name>
    <dbReference type="NCBI Taxonomy" id="1522"/>
    <lineage>
        <taxon>Bacteria</taxon>
        <taxon>Bacillati</taxon>
        <taxon>Bacillota</taxon>
        <taxon>Clostridia</taxon>
        <taxon>Eubacteriales</taxon>
        <taxon>Clostridiaceae</taxon>
        <taxon>Clostridium</taxon>
    </lineage>
</organism>
<gene>
    <name evidence="2" type="ORF">CIAN88_01435</name>
    <name evidence="5" type="ORF">DXA38_04210</name>
    <name evidence="4" type="ORF">GT664_21185</name>
    <name evidence="3" type="ORF">MKC95_21145</name>
</gene>
<dbReference type="OrthoDB" id="9808614at2"/>
<proteinExistence type="predicted"/>
<comment type="caution">
    <text evidence="2">The sequence shown here is derived from an EMBL/GenBank/DDBJ whole genome shotgun (WGS) entry which is preliminary data.</text>
</comment>
<dbReference type="RefSeq" id="WP_008816511.1">
    <property type="nucleotide sequence ID" value="NZ_AP025565.1"/>
</dbReference>
<evidence type="ECO:0000313" key="3">
    <source>
        <dbReference type="EMBL" id="MCR0235277.1"/>
    </source>
</evidence>
<evidence type="ECO:0000313" key="7">
    <source>
        <dbReference type="Proteomes" id="UP000260025"/>
    </source>
</evidence>
<dbReference type="GO" id="GO:0003677">
    <property type="term" value="F:DNA binding"/>
    <property type="evidence" value="ECO:0007669"/>
    <property type="project" value="InterPro"/>
</dbReference>
<name>A0A099I9Z7_CLOIN</name>
<dbReference type="InterPro" id="IPR046947">
    <property type="entry name" value="LytR-like"/>
</dbReference>
<dbReference type="PROSITE" id="PS50930">
    <property type="entry name" value="HTH_LYTTR"/>
    <property type="match status" value="1"/>
</dbReference>
<dbReference type="Proteomes" id="UP000604383">
    <property type="component" value="Unassembled WGS sequence"/>
</dbReference>
<reference evidence="3" key="4">
    <citation type="journal article" date="2022" name="Clin. Infect. Dis.">
        <title>Association between Clostridium innocuum and antibiotic-associated diarrhea in adults and children: A cross-sectional study and comparative genomics analysis.</title>
        <authorList>
            <person name="Cherny K.E."/>
            <person name="Muscat E.B."/>
            <person name="Balaji A."/>
            <person name="Mukherjee J."/>
            <person name="Ozer E.A."/>
            <person name="Angarone M.P."/>
            <person name="Hauser A.R."/>
            <person name="Sichel J.S."/>
            <person name="Amponsah E."/>
            <person name="Kociolek L.K."/>
        </authorList>
    </citation>
    <scope>NUCLEOTIDE SEQUENCE</scope>
    <source>
        <strain evidence="3">NU1-AC-029v</strain>
    </source>
</reference>
<reference evidence="4" key="3">
    <citation type="journal article" date="2019" name="Nat. Med.">
        <title>A library of human gut bacterial isolates paired with longitudinal multiomics data enables mechanistic microbiome research.</title>
        <authorList>
            <person name="Poyet M."/>
            <person name="Groussin M."/>
            <person name="Gibbons S.M."/>
            <person name="Avila-Pacheco J."/>
            <person name="Jiang X."/>
            <person name="Kearney S.M."/>
            <person name="Perrotta A.R."/>
            <person name="Berdy B."/>
            <person name="Zhao S."/>
            <person name="Lieberman T.D."/>
            <person name="Swanson P.K."/>
            <person name="Smith M."/>
            <person name="Roesemann S."/>
            <person name="Alexander J.E."/>
            <person name="Rich S.A."/>
            <person name="Livny J."/>
            <person name="Vlamakis H."/>
            <person name="Clish C."/>
            <person name="Bullock K."/>
            <person name="Deik A."/>
            <person name="Scott J."/>
            <person name="Pierce K.A."/>
            <person name="Xavier R.J."/>
            <person name="Alm E.J."/>
        </authorList>
    </citation>
    <scope>NUCLEOTIDE SEQUENCE</scope>
    <source>
        <strain evidence="4">BIOML-A12</strain>
    </source>
</reference>
<evidence type="ECO:0000313" key="5">
    <source>
        <dbReference type="EMBL" id="RGC17523.1"/>
    </source>
</evidence>